<comment type="caution">
    <text evidence="7">The sequence shown here is derived from an EMBL/GenBank/DDBJ whole genome shotgun (WGS) entry which is preliminary data.</text>
</comment>
<reference evidence="7 8" key="1">
    <citation type="submission" date="2019-01" db="EMBL/GenBank/DDBJ databases">
        <title>Vagococcus silagei sp. nov. isolated from brewer's grain.</title>
        <authorList>
            <person name="Guu J.-R."/>
        </authorList>
    </citation>
    <scope>NUCLEOTIDE SEQUENCE [LARGE SCALE GENOMIC DNA]</scope>
    <source>
        <strain evidence="7 8">2B-2</strain>
    </source>
</reference>
<evidence type="ECO:0000256" key="5">
    <source>
        <dbReference type="PIRNR" id="PIRNR005426"/>
    </source>
</evidence>
<dbReference type="EMBL" id="SDGV01000014">
    <property type="protein sequence ID" value="THB61272.1"/>
    <property type="molecule type" value="Genomic_DNA"/>
</dbReference>
<dbReference type="InterPro" id="IPR029479">
    <property type="entry name" value="Nitroreductase"/>
</dbReference>
<evidence type="ECO:0000256" key="3">
    <source>
        <dbReference type="ARBA" id="ARBA00022643"/>
    </source>
</evidence>
<dbReference type="AlphaFoldDB" id="A0A4S3B376"/>
<proteinExistence type="inferred from homology"/>
<dbReference type="PIRSF" id="PIRSF005426">
    <property type="entry name" value="Frp"/>
    <property type="match status" value="1"/>
</dbReference>
<keyword evidence="3 5" id="KW-0288">FMN</keyword>
<evidence type="ECO:0000313" key="8">
    <source>
        <dbReference type="Proteomes" id="UP000310506"/>
    </source>
</evidence>
<dbReference type="Gene3D" id="3.40.109.10">
    <property type="entry name" value="NADH Oxidase"/>
    <property type="match status" value="1"/>
</dbReference>
<evidence type="ECO:0000313" key="7">
    <source>
        <dbReference type="EMBL" id="THB61272.1"/>
    </source>
</evidence>
<evidence type="ECO:0000256" key="4">
    <source>
        <dbReference type="ARBA" id="ARBA00023002"/>
    </source>
</evidence>
<comment type="similarity">
    <text evidence="1 5">Belongs to the flavin oxidoreductase frp family.</text>
</comment>
<dbReference type="InterPro" id="IPR016446">
    <property type="entry name" value="Flavin_OxRdtase_Frp"/>
</dbReference>
<dbReference type="PANTHER" id="PTHR43425">
    <property type="entry name" value="OXYGEN-INSENSITIVE NADPH NITROREDUCTASE"/>
    <property type="match status" value="1"/>
</dbReference>
<dbReference type="PANTHER" id="PTHR43425:SF3">
    <property type="entry name" value="NADPH-DEPENDENT OXIDOREDUCTASE"/>
    <property type="match status" value="1"/>
</dbReference>
<name>A0A4S3B376_9ENTE</name>
<dbReference type="SUPFAM" id="SSF55469">
    <property type="entry name" value="FMN-dependent nitroreductase-like"/>
    <property type="match status" value="1"/>
</dbReference>
<organism evidence="7 8">
    <name type="scientific">Vagococcus silagei</name>
    <dbReference type="NCBI Taxonomy" id="2508885"/>
    <lineage>
        <taxon>Bacteria</taxon>
        <taxon>Bacillati</taxon>
        <taxon>Bacillota</taxon>
        <taxon>Bacilli</taxon>
        <taxon>Lactobacillales</taxon>
        <taxon>Enterococcaceae</taxon>
        <taxon>Vagococcus</taxon>
    </lineage>
</organism>
<dbReference type="RefSeq" id="WP_136136736.1">
    <property type="nucleotide sequence ID" value="NZ_SDGV01000014.1"/>
</dbReference>
<feature type="domain" description="Nitroreductase" evidence="6">
    <location>
        <begin position="11"/>
        <end position="163"/>
    </location>
</feature>
<dbReference type="OrthoDB" id="9775805at2"/>
<evidence type="ECO:0000259" key="6">
    <source>
        <dbReference type="Pfam" id="PF00881"/>
    </source>
</evidence>
<evidence type="ECO:0000256" key="1">
    <source>
        <dbReference type="ARBA" id="ARBA00008366"/>
    </source>
</evidence>
<dbReference type="Proteomes" id="UP000310506">
    <property type="component" value="Unassembled WGS sequence"/>
</dbReference>
<protein>
    <submittedName>
        <fullName evidence="7">NADPH-dependent oxidoreductase</fullName>
    </submittedName>
</protein>
<dbReference type="InterPro" id="IPR000415">
    <property type="entry name" value="Nitroreductase-like"/>
</dbReference>
<keyword evidence="4 5" id="KW-0560">Oxidoreductase</keyword>
<gene>
    <name evidence="7" type="ORF">ESZ54_05865</name>
</gene>
<dbReference type="GO" id="GO:0016491">
    <property type="term" value="F:oxidoreductase activity"/>
    <property type="evidence" value="ECO:0007669"/>
    <property type="project" value="UniProtKB-UniRule"/>
</dbReference>
<keyword evidence="5" id="KW-0521">NADP</keyword>
<evidence type="ECO:0000256" key="2">
    <source>
        <dbReference type="ARBA" id="ARBA00022630"/>
    </source>
</evidence>
<sequence length="248" mass="28360">MNETIQSQLNHRTIRQFKQEKISEEMVSSLIDVARHTASSSFTQTFSLIRVTDIELKKKIAVICNQAYVADVSELLIFVADQYRNEQIAVEQGQETSVLQNMDRFMVAMTNAVLASQNVTVAAESLGLGTVYLGSILNDSRQIIDLLELPEYTFPILGLGIGYPDQEPQLKPRLPQKFMCFENKYALPSPLIAELKDYDEVVSEYYDLRDTSRRVDSFTKQMASDMTKKPEKRLHILEEIKKQKLILE</sequence>
<keyword evidence="8" id="KW-1185">Reference proteome</keyword>
<accession>A0A4S3B376</accession>
<dbReference type="Pfam" id="PF00881">
    <property type="entry name" value="Nitroreductase"/>
    <property type="match status" value="1"/>
</dbReference>
<keyword evidence="2 5" id="KW-0285">Flavoprotein</keyword>
<dbReference type="CDD" id="cd02146">
    <property type="entry name" value="NfsA-like"/>
    <property type="match status" value="1"/>
</dbReference>